<accession>A0A8H4VJ25</accession>
<dbReference type="Proteomes" id="UP000521872">
    <property type="component" value="Unassembled WGS sequence"/>
</dbReference>
<gene>
    <name evidence="1" type="ORF">D9613_003988</name>
</gene>
<keyword evidence="2" id="KW-1185">Reference proteome</keyword>
<evidence type="ECO:0000313" key="1">
    <source>
        <dbReference type="EMBL" id="KAF4611623.1"/>
    </source>
</evidence>
<evidence type="ECO:0000313" key="2">
    <source>
        <dbReference type="Proteomes" id="UP000521872"/>
    </source>
</evidence>
<name>A0A8H4VJ25_9AGAR</name>
<sequence length="115" mass="13031">MEPVIIVNGFAFCQKHGRELCGKCDVDLRPRNNDRIRDSLKIFSYELDARRMFNVYALGAVKAGVNEASYKCKDHGKVDCEKGCQGCRLVDAAEKDKAEFHGQYDLIQRLTVRSS</sequence>
<organism evidence="1 2">
    <name type="scientific">Agrocybe pediades</name>
    <dbReference type="NCBI Taxonomy" id="84607"/>
    <lineage>
        <taxon>Eukaryota</taxon>
        <taxon>Fungi</taxon>
        <taxon>Dikarya</taxon>
        <taxon>Basidiomycota</taxon>
        <taxon>Agaricomycotina</taxon>
        <taxon>Agaricomycetes</taxon>
        <taxon>Agaricomycetidae</taxon>
        <taxon>Agaricales</taxon>
        <taxon>Agaricineae</taxon>
        <taxon>Strophariaceae</taxon>
        <taxon>Agrocybe</taxon>
    </lineage>
</organism>
<proteinExistence type="predicted"/>
<protein>
    <submittedName>
        <fullName evidence="1">Uncharacterized protein</fullName>
    </submittedName>
</protein>
<reference evidence="1 2" key="1">
    <citation type="submission" date="2019-12" db="EMBL/GenBank/DDBJ databases">
        <authorList>
            <person name="Floudas D."/>
            <person name="Bentzer J."/>
            <person name="Ahren D."/>
            <person name="Johansson T."/>
            <person name="Persson P."/>
            <person name="Tunlid A."/>
        </authorList>
    </citation>
    <scope>NUCLEOTIDE SEQUENCE [LARGE SCALE GENOMIC DNA]</scope>
    <source>
        <strain evidence="1 2">CBS 102.39</strain>
    </source>
</reference>
<comment type="caution">
    <text evidence="1">The sequence shown here is derived from an EMBL/GenBank/DDBJ whole genome shotgun (WGS) entry which is preliminary data.</text>
</comment>
<dbReference type="EMBL" id="JAACJL010000057">
    <property type="protein sequence ID" value="KAF4611623.1"/>
    <property type="molecule type" value="Genomic_DNA"/>
</dbReference>
<dbReference type="AlphaFoldDB" id="A0A8H4VJ25"/>